<protein>
    <submittedName>
        <fullName evidence="7">Unannotated protein</fullName>
    </submittedName>
</protein>
<dbReference type="InterPro" id="IPR002397">
    <property type="entry name" value="Cyt_P450_B"/>
</dbReference>
<evidence type="ECO:0000256" key="3">
    <source>
        <dbReference type="ARBA" id="ARBA00022723"/>
    </source>
</evidence>
<dbReference type="InterPro" id="IPR001128">
    <property type="entry name" value="Cyt_P450"/>
</dbReference>
<dbReference type="PANTHER" id="PTHR46696:SF4">
    <property type="entry name" value="BIOTIN BIOSYNTHESIS CYTOCHROME P450"/>
    <property type="match status" value="1"/>
</dbReference>
<dbReference type="InterPro" id="IPR036396">
    <property type="entry name" value="Cyt_P450_sf"/>
</dbReference>
<keyword evidence="6" id="KW-0503">Monooxygenase</keyword>
<dbReference type="GO" id="GO:0008395">
    <property type="term" value="F:steroid hydroxylase activity"/>
    <property type="evidence" value="ECO:0007669"/>
    <property type="project" value="TreeGrafter"/>
</dbReference>
<dbReference type="SUPFAM" id="SSF48264">
    <property type="entry name" value="Cytochrome P450"/>
    <property type="match status" value="1"/>
</dbReference>
<reference evidence="7" key="1">
    <citation type="submission" date="2020-05" db="EMBL/GenBank/DDBJ databases">
        <authorList>
            <person name="Chiriac C."/>
            <person name="Salcher M."/>
            <person name="Ghai R."/>
            <person name="Kavagutti S V."/>
        </authorList>
    </citation>
    <scope>NUCLEOTIDE SEQUENCE</scope>
</reference>
<dbReference type="GO" id="GO:0020037">
    <property type="term" value="F:heme binding"/>
    <property type="evidence" value="ECO:0007669"/>
    <property type="project" value="InterPro"/>
</dbReference>
<keyword evidence="4" id="KW-0560">Oxidoreductase</keyword>
<accession>A0A6J7D4Y5</accession>
<dbReference type="AlphaFoldDB" id="A0A6J7D4Y5"/>
<evidence type="ECO:0000256" key="2">
    <source>
        <dbReference type="ARBA" id="ARBA00022617"/>
    </source>
</evidence>
<dbReference type="PRINTS" id="PR00359">
    <property type="entry name" value="BP450"/>
</dbReference>
<gene>
    <name evidence="7" type="ORF">UFOPK3376_00403</name>
</gene>
<dbReference type="GO" id="GO:0006707">
    <property type="term" value="P:cholesterol catabolic process"/>
    <property type="evidence" value="ECO:0007669"/>
    <property type="project" value="TreeGrafter"/>
</dbReference>
<evidence type="ECO:0000256" key="4">
    <source>
        <dbReference type="ARBA" id="ARBA00023002"/>
    </source>
</evidence>
<keyword evidence="3" id="KW-0479">Metal-binding</keyword>
<dbReference type="GO" id="GO:0005506">
    <property type="term" value="F:iron ion binding"/>
    <property type="evidence" value="ECO:0007669"/>
    <property type="project" value="InterPro"/>
</dbReference>
<dbReference type="FunFam" id="1.10.630.10:FF:000018">
    <property type="entry name" value="Cytochrome P450 monooxygenase"/>
    <property type="match status" value="1"/>
</dbReference>
<evidence type="ECO:0000256" key="6">
    <source>
        <dbReference type="ARBA" id="ARBA00023033"/>
    </source>
</evidence>
<proteinExistence type="inferred from homology"/>
<keyword evidence="5" id="KW-0408">Iron</keyword>
<dbReference type="CDD" id="cd11033">
    <property type="entry name" value="CYP142-like"/>
    <property type="match status" value="1"/>
</dbReference>
<dbReference type="Gene3D" id="1.10.630.10">
    <property type="entry name" value="Cytochrome P450"/>
    <property type="match status" value="1"/>
</dbReference>
<name>A0A6J7D4Y5_9ZZZZ</name>
<evidence type="ECO:0000256" key="5">
    <source>
        <dbReference type="ARBA" id="ARBA00023004"/>
    </source>
</evidence>
<sequence length="406" mass="45606">MSLADEINIGSHDAFVHGIPHDQFTRLRHEAPVYLHPQSEDDQPVEGYWVISRHADVVRANRQWENFSSGLKGAIMVEDRPDLEMARMIIDLDPPEHTRLRTLVARGFTPKVIRSMDGHYRDVTRTIIANAMAKDSFDFVTEIAAELPLVAIAELMGLPVEDRNKVFVWSNTMIGNSDPEYGGTPDLAQAAMTELYMYANDLAAARKLEPRQDIITTLLSAEGDQQLSEHEFDLFILLLAVAGNETTRNALAHGMNAFLEFPDQWTKLQNDPEALLDSAIEEILRWATPVMQFRRTATNDIELHGVTIPAGAAVMLNYMSANRDETVFENPMTFDITRSPNPHLAFGGGGPHHCLGVSLARLEMRIMFEELLHLVDHFEQVAPADRLRSNFINGIKHLQVRAIPKA</sequence>
<keyword evidence="2" id="KW-0349">Heme</keyword>
<dbReference type="PANTHER" id="PTHR46696">
    <property type="entry name" value="P450, PUTATIVE (EUROFUNG)-RELATED"/>
    <property type="match status" value="1"/>
</dbReference>
<evidence type="ECO:0000256" key="1">
    <source>
        <dbReference type="ARBA" id="ARBA00010617"/>
    </source>
</evidence>
<dbReference type="EMBL" id="CAFBLP010000006">
    <property type="protein sequence ID" value="CAB4863499.1"/>
    <property type="molecule type" value="Genomic_DNA"/>
</dbReference>
<evidence type="ECO:0000313" key="7">
    <source>
        <dbReference type="EMBL" id="CAB4863499.1"/>
    </source>
</evidence>
<dbReference type="Pfam" id="PF00067">
    <property type="entry name" value="p450"/>
    <property type="match status" value="1"/>
</dbReference>
<dbReference type="GO" id="GO:0036199">
    <property type="term" value="F:cholest-4-en-3-one 26-monooxygenase activity"/>
    <property type="evidence" value="ECO:0007669"/>
    <property type="project" value="TreeGrafter"/>
</dbReference>
<comment type="similarity">
    <text evidence="1">Belongs to the cytochrome P450 family.</text>
</comment>
<organism evidence="7">
    <name type="scientific">freshwater metagenome</name>
    <dbReference type="NCBI Taxonomy" id="449393"/>
    <lineage>
        <taxon>unclassified sequences</taxon>
        <taxon>metagenomes</taxon>
        <taxon>ecological metagenomes</taxon>
    </lineage>
</organism>